<proteinExistence type="predicted"/>
<dbReference type="InParanoid" id="A0A077ZP77"/>
<evidence type="ECO:0000313" key="2">
    <source>
        <dbReference type="Proteomes" id="UP000039865"/>
    </source>
</evidence>
<sequence length="162" mass="19228">MRSLNFNNLYYQAPQTNANIMAKKIWVCINCWEVILGDDTKMEHVQARHLLTNCLADSEPANQENYIKLCRVYGKINPEETHVVLFYIPQYVKDGLATGQLELPHVVDERKKRHEKTNQILDDILEKMDKSQKERDQRIKEQEIIEYQAAEYYKNEKFHTNL</sequence>
<dbReference type="EMBL" id="CCKQ01000675">
    <property type="protein sequence ID" value="CDW71767.1"/>
    <property type="molecule type" value="Genomic_DNA"/>
</dbReference>
<keyword evidence="2" id="KW-1185">Reference proteome</keyword>
<dbReference type="AlphaFoldDB" id="A0A077ZP77"/>
<name>A0A077ZP77_STYLE</name>
<evidence type="ECO:0000313" key="1">
    <source>
        <dbReference type="EMBL" id="CDW71767.1"/>
    </source>
</evidence>
<protein>
    <submittedName>
        <fullName evidence="1">Uncharacterized protein</fullName>
    </submittedName>
</protein>
<gene>
    <name evidence="1" type="primary">Contig10703.g11456</name>
    <name evidence="1" type="ORF">STYLEM_716</name>
</gene>
<dbReference type="Proteomes" id="UP000039865">
    <property type="component" value="Unassembled WGS sequence"/>
</dbReference>
<organism evidence="1 2">
    <name type="scientific">Stylonychia lemnae</name>
    <name type="common">Ciliate</name>
    <dbReference type="NCBI Taxonomy" id="5949"/>
    <lineage>
        <taxon>Eukaryota</taxon>
        <taxon>Sar</taxon>
        <taxon>Alveolata</taxon>
        <taxon>Ciliophora</taxon>
        <taxon>Intramacronucleata</taxon>
        <taxon>Spirotrichea</taxon>
        <taxon>Stichotrichia</taxon>
        <taxon>Sporadotrichida</taxon>
        <taxon>Oxytrichidae</taxon>
        <taxon>Stylonychinae</taxon>
        <taxon>Stylonychia</taxon>
    </lineage>
</organism>
<accession>A0A077ZP77</accession>
<reference evidence="1 2" key="1">
    <citation type="submission" date="2014-06" db="EMBL/GenBank/DDBJ databases">
        <authorList>
            <person name="Swart Estienne"/>
        </authorList>
    </citation>
    <scope>NUCLEOTIDE SEQUENCE [LARGE SCALE GENOMIC DNA]</scope>
    <source>
        <strain evidence="1 2">130c</strain>
    </source>
</reference>